<evidence type="ECO:0000313" key="3">
    <source>
        <dbReference type="Proteomes" id="UP000483261"/>
    </source>
</evidence>
<protein>
    <submittedName>
        <fullName evidence="2">DegV family protein</fullName>
    </submittedName>
</protein>
<name>A0A6M1QW43_9ACTN</name>
<dbReference type="PROSITE" id="PS51482">
    <property type="entry name" value="DEGV"/>
    <property type="match status" value="1"/>
</dbReference>
<dbReference type="InterPro" id="IPR043168">
    <property type="entry name" value="DegV_C"/>
</dbReference>
<dbReference type="PANTHER" id="PTHR33434:SF2">
    <property type="entry name" value="FATTY ACID-BINDING PROTEIN TM_1468"/>
    <property type="match status" value="1"/>
</dbReference>
<dbReference type="Gene3D" id="3.30.1180.10">
    <property type="match status" value="1"/>
</dbReference>
<gene>
    <name evidence="2" type="ORF">G5C66_04015</name>
</gene>
<proteinExistence type="predicted"/>
<dbReference type="SUPFAM" id="SSF82549">
    <property type="entry name" value="DAK1/DegV-like"/>
    <property type="match status" value="1"/>
</dbReference>
<dbReference type="InterPro" id="IPR050270">
    <property type="entry name" value="DegV_domain_contain"/>
</dbReference>
<evidence type="ECO:0000256" key="1">
    <source>
        <dbReference type="ARBA" id="ARBA00023121"/>
    </source>
</evidence>
<dbReference type="RefSeq" id="WP_165109680.1">
    <property type="nucleotide sequence ID" value="NZ_JAALAA010000003.1"/>
</dbReference>
<keyword evidence="1" id="KW-0446">Lipid-binding</keyword>
<keyword evidence="3" id="KW-1185">Reference proteome</keyword>
<dbReference type="NCBIfam" id="TIGR00762">
    <property type="entry name" value="DegV"/>
    <property type="match status" value="1"/>
</dbReference>
<reference evidence="2 3" key="1">
    <citation type="submission" date="2020-02" db="EMBL/GenBank/DDBJ databases">
        <title>Whole-genome analyses of novel actinobacteria.</title>
        <authorList>
            <person name="Sahin N."/>
        </authorList>
    </citation>
    <scope>NUCLEOTIDE SEQUENCE [LARGE SCALE GENOMIC DNA]</scope>
    <source>
        <strain evidence="2 3">KC13</strain>
    </source>
</reference>
<dbReference type="PANTHER" id="PTHR33434">
    <property type="entry name" value="DEGV DOMAIN-CONTAINING PROTEIN DR_1986-RELATED"/>
    <property type="match status" value="1"/>
</dbReference>
<evidence type="ECO:0000313" key="2">
    <source>
        <dbReference type="EMBL" id="NGN91900.1"/>
    </source>
</evidence>
<comment type="caution">
    <text evidence="2">The sequence shown here is derived from an EMBL/GenBank/DDBJ whole genome shotgun (WGS) entry which is preliminary data.</text>
</comment>
<dbReference type="Proteomes" id="UP000483261">
    <property type="component" value="Unassembled WGS sequence"/>
</dbReference>
<sequence>MARVAIVTDSTAMLPSDLGDATELITSVPLQVIVDGTSYDDGVEETSPDALLTALAAHKTVTTSRPSPALLGEVYAKLAAEGFDEIVSIHLSAELSATCESSMLAAREAPIPVVTVDTRQVGPGVGFAVMAAAAVAGRGGSAAEAREAALERVAATRSYFYVDTLEYLRRGGRIGAAAALLGTALAVKPLLTIEEGRVVPHERVRTAERAIARLQALGVEACEDADAVEVVVAHLGSPDRAAAMTEGLSSELNGKINGDVRVGELGAVLGAHVGPGCVAVVVGPRL</sequence>
<dbReference type="GO" id="GO:0008289">
    <property type="term" value="F:lipid binding"/>
    <property type="evidence" value="ECO:0007669"/>
    <property type="project" value="UniProtKB-KW"/>
</dbReference>
<dbReference type="InterPro" id="IPR003797">
    <property type="entry name" value="DegV"/>
</dbReference>
<dbReference type="AlphaFoldDB" id="A0A6M1QW43"/>
<dbReference type="Pfam" id="PF02645">
    <property type="entry name" value="DegV"/>
    <property type="match status" value="1"/>
</dbReference>
<dbReference type="Gene3D" id="3.40.50.10170">
    <property type="match status" value="1"/>
</dbReference>
<dbReference type="EMBL" id="JAALAA010000003">
    <property type="protein sequence ID" value="NGN91900.1"/>
    <property type="molecule type" value="Genomic_DNA"/>
</dbReference>
<organism evidence="2 3">
    <name type="scientific">Nocardioides turkmenicus</name>
    <dbReference type="NCBI Taxonomy" id="2711220"/>
    <lineage>
        <taxon>Bacteria</taxon>
        <taxon>Bacillati</taxon>
        <taxon>Actinomycetota</taxon>
        <taxon>Actinomycetes</taxon>
        <taxon>Propionibacteriales</taxon>
        <taxon>Nocardioidaceae</taxon>
        <taxon>Nocardioides</taxon>
    </lineage>
</organism>
<accession>A0A6M1QW43</accession>